<feature type="compositionally biased region" description="Polar residues" evidence="1">
    <location>
        <begin position="406"/>
        <end position="420"/>
    </location>
</feature>
<feature type="region of interest" description="Disordered" evidence="1">
    <location>
        <begin position="466"/>
        <end position="488"/>
    </location>
</feature>
<evidence type="ECO:0008006" key="4">
    <source>
        <dbReference type="Google" id="ProtNLM"/>
    </source>
</evidence>
<feature type="region of interest" description="Disordered" evidence="1">
    <location>
        <begin position="387"/>
        <end position="420"/>
    </location>
</feature>
<feature type="compositionally biased region" description="Polar residues" evidence="1">
    <location>
        <begin position="1"/>
        <end position="11"/>
    </location>
</feature>
<feature type="compositionally biased region" description="Low complexity" evidence="1">
    <location>
        <begin position="336"/>
        <end position="353"/>
    </location>
</feature>
<reference evidence="2" key="1">
    <citation type="submission" date="2014-09" db="EMBL/GenBank/DDBJ databases">
        <title>Draft genome sequence of an oleaginous Mucoromycotina fungus Mucor ambiguus NBRC6742.</title>
        <authorList>
            <person name="Takeda I."/>
            <person name="Yamane N."/>
            <person name="Morita T."/>
            <person name="Tamano K."/>
            <person name="Machida M."/>
            <person name="Baker S."/>
            <person name="Koike H."/>
        </authorList>
    </citation>
    <scope>NUCLEOTIDE SEQUENCE</scope>
    <source>
        <strain evidence="2">NBRC 6742</strain>
    </source>
</reference>
<feature type="region of interest" description="Disordered" evidence="1">
    <location>
        <begin position="306"/>
        <end position="353"/>
    </location>
</feature>
<feature type="compositionally biased region" description="Basic and acidic residues" evidence="1">
    <location>
        <begin position="311"/>
        <end position="330"/>
    </location>
</feature>
<evidence type="ECO:0000313" key="2">
    <source>
        <dbReference type="EMBL" id="GAN11624.1"/>
    </source>
</evidence>
<feature type="region of interest" description="Disordered" evidence="1">
    <location>
        <begin position="1"/>
        <end position="53"/>
    </location>
</feature>
<sequence>MASSAKEQNGTFKGPKSKTKSWSIVASGGSRPTSHTRSVSTYQQPTGDVDSLTSSASDVPLVDHFSGKVARPFLKGTLPYTFVIDITSVLDRQQKEFMVALTVFCADGHDLLWVGNHHRRDNNLVFAEILVSTARYQSFQANPTLQLENFAEPFMAYPTLSPSANIVKLSLTRLPGEYGRKEGGAEHLNADVEYNLGQFGQLIDCGFVQGGSGCYGGDAYAVLAVGEHHAPLQHSLHWSYHPLDFSSPTADLLPNRDHVLALATWAAMPPYCRYCHSMDHHALINCEARKQKLSFDLCHELGHYQRSCPRRNGDPDKSGNRRKVSQEQQKRVLPNSSSELPATTPPSSAAAKALAAPQPILEIPDIALDIQAASATAPATTTIAQTAAAHTQTAANANPSSATTPQHNTRSRSAVKPQSVTTAAPVTPVCKHCYLPGHQRTAHKDCLKNPKYLQSLLHPDVAVSMDHTDSSASDLTHDDASDSASMQD</sequence>
<dbReference type="Proteomes" id="UP000053815">
    <property type="component" value="Unassembled WGS sequence"/>
</dbReference>
<proteinExistence type="predicted"/>
<keyword evidence="3" id="KW-1185">Reference proteome</keyword>
<feature type="compositionally biased region" description="Low complexity" evidence="1">
    <location>
        <begin position="387"/>
        <end position="405"/>
    </location>
</feature>
<gene>
    <name evidence="2" type="ORF">MAM1_0756c11200</name>
</gene>
<protein>
    <recommendedName>
        <fullName evidence="4">CCHC-type domain-containing protein</fullName>
    </recommendedName>
</protein>
<name>A0A0C9MW52_9FUNG</name>
<dbReference type="OrthoDB" id="2275825at2759"/>
<dbReference type="EMBL" id="DF837045">
    <property type="protein sequence ID" value="GAN11624.1"/>
    <property type="molecule type" value="Genomic_DNA"/>
</dbReference>
<organism evidence="2">
    <name type="scientific">Mucor ambiguus</name>
    <dbReference type="NCBI Taxonomy" id="91626"/>
    <lineage>
        <taxon>Eukaryota</taxon>
        <taxon>Fungi</taxon>
        <taxon>Fungi incertae sedis</taxon>
        <taxon>Mucoromycota</taxon>
        <taxon>Mucoromycotina</taxon>
        <taxon>Mucoromycetes</taxon>
        <taxon>Mucorales</taxon>
        <taxon>Mucorineae</taxon>
        <taxon>Mucoraceae</taxon>
        <taxon>Mucor</taxon>
    </lineage>
</organism>
<accession>A0A0C9MW52</accession>
<dbReference type="AlphaFoldDB" id="A0A0C9MW52"/>
<evidence type="ECO:0000256" key="1">
    <source>
        <dbReference type="SAM" id="MobiDB-lite"/>
    </source>
</evidence>
<evidence type="ECO:0000313" key="3">
    <source>
        <dbReference type="Proteomes" id="UP000053815"/>
    </source>
</evidence>
<feature type="compositionally biased region" description="Polar residues" evidence="1">
    <location>
        <begin position="20"/>
        <end position="53"/>
    </location>
</feature>
<dbReference type="STRING" id="91626.A0A0C9MW52"/>